<dbReference type="GO" id="GO:0071978">
    <property type="term" value="P:bacterial-type flagellum-dependent swarming motility"/>
    <property type="evidence" value="ECO:0007669"/>
    <property type="project" value="TreeGrafter"/>
</dbReference>
<name>A0A060NH45_9BURK</name>
<comment type="similarity">
    <text evidence="2 6">Belongs to the flagella basal body rod proteins family.</text>
</comment>
<protein>
    <recommendedName>
        <fullName evidence="5 6">Flagellar basal-body rod protein FlgF</fullName>
    </recommendedName>
</protein>
<dbReference type="RefSeq" id="WP_045530737.1">
    <property type="nucleotide sequence ID" value="NZ_AP014568.1"/>
</dbReference>
<dbReference type="HOGENOM" id="CLU_013687_1_0_4"/>
<dbReference type="InterPro" id="IPR020013">
    <property type="entry name" value="Flagellar_FlgE/F/G"/>
</dbReference>
<dbReference type="Proteomes" id="UP000067461">
    <property type="component" value="Chromosome"/>
</dbReference>
<dbReference type="OrthoDB" id="9804559at2"/>
<evidence type="ECO:0000259" key="8">
    <source>
        <dbReference type="Pfam" id="PF22692"/>
    </source>
</evidence>
<keyword evidence="9" id="KW-0966">Cell projection</keyword>
<feature type="domain" description="Flagellar hook protein FlgE/F/G-like D1" evidence="8">
    <location>
        <begin position="84"/>
        <end position="147"/>
    </location>
</feature>
<dbReference type="PANTHER" id="PTHR30435:SF18">
    <property type="entry name" value="FLAGELLAR BASAL-BODY ROD PROTEIN FLGF"/>
    <property type="match status" value="1"/>
</dbReference>
<evidence type="ECO:0000256" key="6">
    <source>
        <dbReference type="RuleBase" id="RU362116"/>
    </source>
</evidence>
<dbReference type="GO" id="GO:0030694">
    <property type="term" value="C:bacterial-type flagellum basal body, rod"/>
    <property type="evidence" value="ECO:0007669"/>
    <property type="project" value="UniProtKB-UniRule"/>
</dbReference>
<dbReference type="PANTHER" id="PTHR30435">
    <property type="entry name" value="FLAGELLAR PROTEIN"/>
    <property type="match status" value="1"/>
</dbReference>
<keyword evidence="10" id="KW-1185">Reference proteome</keyword>
<dbReference type="SUPFAM" id="SSF117143">
    <property type="entry name" value="Flagellar hook protein flgE"/>
    <property type="match status" value="1"/>
</dbReference>
<reference evidence="9 10" key="1">
    <citation type="journal article" date="2014" name="Nat. Commun.">
        <title>Physiological and genomic features of highly alkaliphilic hydrogen-utilizing Betaproteobacteria from a continental serpentinizing site.</title>
        <authorList>
            <person name="Suzuki S."/>
            <person name="Kuenen J.G."/>
            <person name="Schipper K."/>
            <person name="van der Velde S."/>
            <person name="Ishii S."/>
            <person name="Wu A."/>
            <person name="Sorokin D.Y."/>
            <person name="Tenney A."/>
            <person name="Meng X.Y."/>
            <person name="Morrill P.L."/>
            <person name="Kamagata Y."/>
            <person name="Muyzer G."/>
            <person name="Nealson K.H."/>
        </authorList>
    </citation>
    <scope>NUCLEOTIDE SEQUENCE [LARGE SCALE GENOMIC DNA]</scope>
    <source>
        <strain evidence="9 10">A1</strain>
    </source>
</reference>
<evidence type="ECO:0000256" key="3">
    <source>
        <dbReference type="ARBA" id="ARBA00023143"/>
    </source>
</evidence>
<evidence type="ECO:0000256" key="5">
    <source>
        <dbReference type="ARBA" id="ARBA00040228"/>
    </source>
</evidence>
<sequence>MDRMIYLALSGANAAMHRKQALTHNLANVSTNGFRAELSTFRAVPLRGEGASTRAFALEATAGHLDTPGTMNQTGRNLDVAAVGRAFFAVQALDGTEAYTRAGALQVSAQGQLVGVNGLPMLDDGAAPIAVPANAQVMIASDGSVSARVGNEPPQAIGRLKLVTPDDAAQRLVRGNDGLFRSANGAPLAVDPTATLADGTLEGSNVNPIEAMVGMISVARQYELQLRMLQNAERNDQAATRLLSLQG</sequence>
<evidence type="ECO:0000256" key="4">
    <source>
        <dbReference type="ARBA" id="ARBA00038560"/>
    </source>
</evidence>
<keyword evidence="9" id="KW-0969">Cilium</keyword>
<keyword evidence="9" id="KW-0282">Flagellum</keyword>
<gene>
    <name evidence="9" type="ORF">SRAA_0493</name>
</gene>
<accession>A0A060NH45</accession>
<proteinExistence type="inferred from homology"/>
<comment type="subcellular location">
    <subcellularLocation>
        <location evidence="1 6">Bacterial flagellum basal body</location>
    </subcellularLocation>
</comment>
<dbReference type="NCBIfam" id="TIGR03506">
    <property type="entry name" value="FlgEFG_subfam"/>
    <property type="match status" value="1"/>
</dbReference>
<dbReference type="InterPro" id="IPR053967">
    <property type="entry name" value="LlgE_F_G-like_D1"/>
</dbReference>
<evidence type="ECO:0000256" key="1">
    <source>
        <dbReference type="ARBA" id="ARBA00004117"/>
    </source>
</evidence>
<evidence type="ECO:0000313" key="10">
    <source>
        <dbReference type="Proteomes" id="UP000067461"/>
    </source>
</evidence>
<dbReference type="InterPro" id="IPR037925">
    <property type="entry name" value="FlgE/F/G-like"/>
</dbReference>
<dbReference type="EMBL" id="AP014568">
    <property type="protein sequence ID" value="BAO80347.1"/>
    <property type="molecule type" value="Genomic_DNA"/>
</dbReference>
<dbReference type="NCBIfam" id="NF009280">
    <property type="entry name" value="PRK12640.1"/>
    <property type="match status" value="1"/>
</dbReference>
<dbReference type="Pfam" id="PF06429">
    <property type="entry name" value="Flg_bbr_C"/>
    <property type="match status" value="1"/>
</dbReference>
<comment type="subunit">
    <text evidence="4 6">The basal body constitutes a major portion of the flagellar organelle and consists of five rings (E,L,P,S, and M) mounted on a central rod. The rod consists of about 26 subunits of FlgG in the distal portion, and FlgB, FlgC and FlgF are thought to build up the proximal portion of the rod with about 6 subunits each.</text>
</comment>
<keyword evidence="3 6" id="KW-0975">Bacterial flagellum</keyword>
<evidence type="ECO:0000313" key="9">
    <source>
        <dbReference type="EMBL" id="BAO80347.1"/>
    </source>
</evidence>
<dbReference type="InterPro" id="IPR010930">
    <property type="entry name" value="Flg_bb/hook_C_dom"/>
</dbReference>
<evidence type="ECO:0000259" key="7">
    <source>
        <dbReference type="Pfam" id="PF06429"/>
    </source>
</evidence>
<dbReference type="KEGG" id="cbaa:SRAA_0493"/>
<dbReference type="STRING" id="1458425.SRAA_0493"/>
<dbReference type="AlphaFoldDB" id="A0A060NH45"/>
<organism evidence="9 10">
    <name type="scientific">Serpentinimonas raichei</name>
    <dbReference type="NCBI Taxonomy" id="1458425"/>
    <lineage>
        <taxon>Bacteria</taxon>
        <taxon>Pseudomonadati</taxon>
        <taxon>Pseudomonadota</taxon>
        <taxon>Betaproteobacteria</taxon>
        <taxon>Burkholderiales</taxon>
        <taxon>Comamonadaceae</taxon>
        <taxon>Serpentinimonas</taxon>
    </lineage>
</organism>
<evidence type="ECO:0000256" key="2">
    <source>
        <dbReference type="ARBA" id="ARBA00009677"/>
    </source>
</evidence>
<dbReference type="Pfam" id="PF22692">
    <property type="entry name" value="LlgE_F_G_D1"/>
    <property type="match status" value="1"/>
</dbReference>
<feature type="domain" description="Flagellar basal-body/hook protein C-terminal" evidence="7">
    <location>
        <begin position="198"/>
        <end position="242"/>
    </location>
</feature>